<gene>
    <name evidence="2" type="ORF">GCG54_00012808</name>
</gene>
<dbReference type="PANTHER" id="PTHR33112">
    <property type="entry name" value="DOMAIN PROTEIN, PUTATIVE-RELATED"/>
    <property type="match status" value="1"/>
</dbReference>
<protein>
    <recommendedName>
        <fullName evidence="1">Heterokaryon incompatibility domain-containing protein</fullName>
    </recommendedName>
</protein>
<name>A0A8H4FQJ5_COLGL</name>
<evidence type="ECO:0000313" key="3">
    <source>
        <dbReference type="Proteomes" id="UP000613401"/>
    </source>
</evidence>
<dbReference type="Proteomes" id="UP000613401">
    <property type="component" value="Unassembled WGS sequence"/>
</dbReference>
<keyword evidence="3" id="KW-1185">Reference proteome</keyword>
<evidence type="ECO:0000313" key="2">
    <source>
        <dbReference type="EMBL" id="KAF3809524.1"/>
    </source>
</evidence>
<proteinExistence type="predicted"/>
<dbReference type="EMBL" id="WVTB01000016">
    <property type="protein sequence ID" value="KAF3809524.1"/>
    <property type="molecule type" value="Genomic_DNA"/>
</dbReference>
<reference evidence="2" key="1">
    <citation type="journal article" date="2020" name="Phytopathology">
        <title>Genome sequence and comparative analysis of Colletotrichum gloeosporioides isolated from Liriodendron leaves.</title>
        <authorList>
            <person name="Fu F.F."/>
            <person name="Hao Z."/>
            <person name="Wang P."/>
            <person name="Lu Y."/>
            <person name="Xue L.J."/>
            <person name="Wei G."/>
            <person name="Tian Y."/>
            <person name="Baishi H."/>
            <person name="Xu H."/>
            <person name="Shi J."/>
            <person name="Cheng T."/>
            <person name="Wang G."/>
            <person name="Yi Y."/>
            <person name="Chen J."/>
        </authorList>
    </citation>
    <scope>NUCLEOTIDE SEQUENCE</scope>
    <source>
        <strain evidence="2">Lc1</strain>
    </source>
</reference>
<reference evidence="2" key="2">
    <citation type="submission" date="2020-03" db="EMBL/GenBank/DDBJ databases">
        <authorList>
            <person name="Fu F.-F."/>
            <person name="Chen J."/>
        </authorList>
    </citation>
    <scope>NUCLEOTIDE SEQUENCE</scope>
    <source>
        <strain evidence="2">Lc1</strain>
    </source>
</reference>
<dbReference type="RefSeq" id="XP_045268683.1">
    <property type="nucleotide sequence ID" value="XM_045412677.1"/>
</dbReference>
<dbReference type="InterPro" id="IPR010730">
    <property type="entry name" value="HET"/>
</dbReference>
<feature type="domain" description="Heterokaryon incompatibility" evidence="1">
    <location>
        <begin position="8"/>
        <end position="150"/>
    </location>
</feature>
<comment type="caution">
    <text evidence="2">The sequence shown here is derived from an EMBL/GenBank/DDBJ whole genome shotgun (WGS) entry which is preliminary data.</text>
</comment>
<evidence type="ECO:0000259" key="1">
    <source>
        <dbReference type="Pfam" id="PF06985"/>
    </source>
</evidence>
<sequence length="163" mass="18609">AYGDYCNYVALSHCWGHHQPAKTTKATLDLPKTFQDAITVTRALGIDFIWVDSLCIIQDDPDDWAKEASQMASIYRNAYITIAATSAAGGEEGFLYDRRRRIYKSTVELSGKIRHFFTRCFIDHSPFSRHDKTISSRPLPLITRGWCLQEQILSPHLVHFTSQ</sequence>
<dbReference type="AlphaFoldDB" id="A0A8H4FQJ5"/>
<organism evidence="2 3">
    <name type="scientific">Colletotrichum gloeosporioides</name>
    <name type="common">Anthracnose fungus</name>
    <name type="synonym">Glomerella cingulata</name>
    <dbReference type="NCBI Taxonomy" id="474922"/>
    <lineage>
        <taxon>Eukaryota</taxon>
        <taxon>Fungi</taxon>
        <taxon>Dikarya</taxon>
        <taxon>Ascomycota</taxon>
        <taxon>Pezizomycotina</taxon>
        <taxon>Sordariomycetes</taxon>
        <taxon>Hypocreomycetidae</taxon>
        <taxon>Glomerellales</taxon>
        <taxon>Glomerellaceae</taxon>
        <taxon>Colletotrichum</taxon>
        <taxon>Colletotrichum gloeosporioides species complex</taxon>
    </lineage>
</organism>
<accession>A0A8H4FQJ5</accession>
<dbReference type="PANTHER" id="PTHR33112:SF10">
    <property type="entry name" value="TOL"/>
    <property type="match status" value="1"/>
</dbReference>
<feature type="non-terminal residue" evidence="2">
    <location>
        <position position="1"/>
    </location>
</feature>
<dbReference type="Pfam" id="PF06985">
    <property type="entry name" value="HET"/>
    <property type="match status" value="1"/>
</dbReference>
<dbReference type="GeneID" id="69019926"/>